<dbReference type="Proteomes" id="UP000637643">
    <property type="component" value="Unassembled WGS sequence"/>
</dbReference>
<evidence type="ECO:0000256" key="1">
    <source>
        <dbReference type="ARBA" id="ARBA00008366"/>
    </source>
</evidence>
<dbReference type="PANTHER" id="PTHR43425:SF2">
    <property type="entry name" value="OXYGEN-INSENSITIVE NADPH NITROREDUCTASE"/>
    <property type="match status" value="1"/>
</dbReference>
<keyword evidence="3 5" id="KW-0288">FMN</keyword>
<reference evidence="7" key="1">
    <citation type="journal article" date="2014" name="Int. J. Syst. Evol. Microbiol.">
        <title>Complete genome sequence of Corynebacterium casei LMG S-19264T (=DSM 44701T), isolated from a smear-ripened cheese.</title>
        <authorList>
            <consortium name="US DOE Joint Genome Institute (JGI-PGF)"/>
            <person name="Walter F."/>
            <person name="Albersmeier A."/>
            <person name="Kalinowski J."/>
            <person name="Ruckert C."/>
        </authorList>
    </citation>
    <scope>NUCLEOTIDE SEQUENCE</scope>
    <source>
        <strain evidence="7">CGMCC 1.16134</strain>
    </source>
</reference>
<feature type="domain" description="Nitroreductase" evidence="6">
    <location>
        <begin position="15"/>
        <end position="170"/>
    </location>
</feature>
<evidence type="ECO:0000256" key="2">
    <source>
        <dbReference type="ARBA" id="ARBA00022630"/>
    </source>
</evidence>
<evidence type="ECO:0000256" key="3">
    <source>
        <dbReference type="ARBA" id="ARBA00022643"/>
    </source>
</evidence>
<dbReference type="SUPFAM" id="SSF55469">
    <property type="entry name" value="FMN-dependent nitroreductase-like"/>
    <property type="match status" value="1"/>
</dbReference>
<evidence type="ECO:0000256" key="5">
    <source>
        <dbReference type="PIRNR" id="PIRNR005426"/>
    </source>
</evidence>
<dbReference type="CDD" id="cd02146">
    <property type="entry name" value="NfsA-like"/>
    <property type="match status" value="1"/>
</dbReference>
<dbReference type="InterPro" id="IPR029479">
    <property type="entry name" value="Nitroreductase"/>
</dbReference>
<dbReference type="GO" id="GO:0016491">
    <property type="term" value="F:oxidoreductase activity"/>
    <property type="evidence" value="ECO:0007669"/>
    <property type="project" value="UniProtKB-UniRule"/>
</dbReference>
<dbReference type="EMBL" id="BMKR01000029">
    <property type="protein sequence ID" value="GGF99602.1"/>
    <property type="molecule type" value="Genomic_DNA"/>
</dbReference>
<proteinExistence type="inferred from homology"/>
<comment type="caution">
    <text evidence="7">The sequence shown here is derived from an EMBL/GenBank/DDBJ whole genome shotgun (WGS) entry which is preliminary data.</text>
</comment>
<sequence length="251" mass="28300">MFNTMNKNNLYETLMNHRSIRSYTDQKVSEEELTLIMNSVQAAPSSINGQQVSVISIEDRQTKEKIAELTGNQPWVAQAPVFLLFCADFFRAKIAAELNEEQLVITESVESILVGATEVGLAMGNAIAVAESLDLGIVPIGGVRNQPIELIELLDIPEYVFPVSGLVVGHPADLSAKKPRLPQKAIWHKERYDTNLEGLIKEYDQTISSYMDKRTNGKETRGWSQEVSSFYNHIYFPEVRKMLEQQGFDFK</sequence>
<keyword evidence="5" id="KW-0521">NADP</keyword>
<evidence type="ECO:0000256" key="4">
    <source>
        <dbReference type="ARBA" id="ARBA00023002"/>
    </source>
</evidence>
<dbReference type="PIRSF" id="PIRSF005426">
    <property type="entry name" value="Frp"/>
    <property type="match status" value="1"/>
</dbReference>
<evidence type="ECO:0000313" key="7">
    <source>
        <dbReference type="EMBL" id="GGF99602.1"/>
    </source>
</evidence>
<gene>
    <name evidence="7" type="primary">nfrA2</name>
    <name evidence="7" type="ORF">GCM10010912_50480</name>
</gene>
<reference evidence="7" key="2">
    <citation type="submission" date="2020-09" db="EMBL/GenBank/DDBJ databases">
        <authorList>
            <person name="Sun Q."/>
            <person name="Zhou Y."/>
        </authorList>
    </citation>
    <scope>NUCLEOTIDE SEQUENCE</scope>
    <source>
        <strain evidence="7">CGMCC 1.16134</strain>
    </source>
</reference>
<name>A0A917CW27_9BACL</name>
<organism evidence="7 8">
    <name type="scientific">Paenibacillus albidus</name>
    <dbReference type="NCBI Taxonomy" id="2041023"/>
    <lineage>
        <taxon>Bacteria</taxon>
        <taxon>Bacillati</taxon>
        <taxon>Bacillota</taxon>
        <taxon>Bacilli</taxon>
        <taxon>Bacillales</taxon>
        <taxon>Paenibacillaceae</taxon>
        <taxon>Paenibacillus</taxon>
    </lineage>
</organism>
<dbReference type="Pfam" id="PF00881">
    <property type="entry name" value="Nitroreductase"/>
    <property type="match status" value="1"/>
</dbReference>
<dbReference type="PANTHER" id="PTHR43425">
    <property type="entry name" value="OXYGEN-INSENSITIVE NADPH NITROREDUCTASE"/>
    <property type="match status" value="1"/>
</dbReference>
<evidence type="ECO:0000313" key="8">
    <source>
        <dbReference type="Proteomes" id="UP000637643"/>
    </source>
</evidence>
<dbReference type="InterPro" id="IPR000415">
    <property type="entry name" value="Nitroreductase-like"/>
</dbReference>
<keyword evidence="8" id="KW-1185">Reference proteome</keyword>
<accession>A0A917CW27</accession>
<dbReference type="AlphaFoldDB" id="A0A917CW27"/>
<evidence type="ECO:0000259" key="6">
    <source>
        <dbReference type="Pfam" id="PF00881"/>
    </source>
</evidence>
<comment type="similarity">
    <text evidence="1 5">Belongs to the flavin oxidoreductase frp family.</text>
</comment>
<keyword evidence="2 5" id="KW-0285">Flavoprotein</keyword>
<dbReference type="InterPro" id="IPR016446">
    <property type="entry name" value="Flavin_OxRdtase_Frp"/>
</dbReference>
<dbReference type="Gene3D" id="3.40.109.10">
    <property type="entry name" value="NADH Oxidase"/>
    <property type="match status" value="1"/>
</dbReference>
<protein>
    <submittedName>
        <fullName evidence="7">FMN reductase [NAD(P)H]</fullName>
    </submittedName>
</protein>
<keyword evidence="4 5" id="KW-0560">Oxidoreductase</keyword>